<protein>
    <submittedName>
        <fullName evidence="1">Uncharacterized protein</fullName>
    </submittedName>
</protein>
<keyword evidence="2" id="KW-1185">Reference proteome</keyword>
<organism evidence="1 2">
    <name type="scientific">Pyrenophora seminiperda CCB06</name>
    <dbReference type="NCBI Taxonomy" id="1302712"/>
    <lineage>
        <taxon>Eukaryota</taxon>
        <taxon>Fungi</taxon>
        <taxon>Dikarya</taxon>
        <taxon>Ascomycota</taxon>
        <taxon>Pezizomycotina</taxon>
        <taxon>Dothideomycetes</taxon>
        <taxon>Pleosporomycetidae</taxon>
        <taxon>Pleosporales</taxon>
        <taxon>Pleosporineae</taxon>
        <taxon>Pleosporaceae</taxon>
        <taxon>Pyrenophora</taxon>
    </lineage>
</organism>
<evidence type="ECO:0000313" key="2">
    <source>
        <dbReference type="Proteomes" id="UP000265663"/>
    </source>
</evidence>
<name>A0A3M7MFT3_9PLEO</name>
<dbReference type="Proteomes" id="UP000265663">
    <property type="component" value="Unassembled WGS sequence"/>
</dbReference>
<proteinExistence type="predicted"/>
<reference evidence="1 2" key="1">
    <citation type="journal article" date="2014" name="PLoS ONE">
        <title>De novo Genome Assembly of the Fungal Plant Pathogen Pyrenophora semeniperda.</title>
        <authorList>
            <person name="Soliai M.M."/>
            <person name="Meyer S.E."/>
            <person name="Udall J.A."/>
            <person name="Elzinga D.E."/>
            <person name="Hermansen R.A."/>
            <person name="Bodily P.M."/>
            <person name="Hart A.A."/>
            <person name="Coleman C.E."/>
        </authorList>
    </citation>
    <scope>NUCLEOTIDE SEQUENCE [LARGE SCALE GENOMIC DNA]</scope>
    <source>
        <strain evidence="1 2">CCB06</strain>
        <tissue evidence="1">Mycelium</tissue>
    </source>
</reference>
<accession>A0A3M7MFT3</accession>
<dbReference type="EMBL" id="KE747840">
    <property type="protein sequence ID" value="RMZ73365.1"/>
    <property type="molecule type" value="Genomic_DNA"/>
</dbReference>
<dbReference type="AlphaFoldDB" id="A0A3M7MFT3"/>
<evidence type="ECO:0000313" key="1">
    <source>
        <dbReference type="EMBL" id="RMZ73365.1"/>
    </source>
</evidence>
<dbReference type="OrthoDB" id="3679110at2759"/>
<gene>
    <name evidence="1" type="ORF">GMOD_00007871</name>
</gene>
<sequence>MVRHTPPNSYTAHHPPLHTMGDTPAPASMSAALPRPSLSLREILLIHFVIYQEAVFAMLFQEIVIPTTWVPYKHRVHQYTWNTRSAFKHVDTARFTTNLLYRAIIMRFECDTFCLVMEPFVQRNLQKLLDTTIVVNPVVFIAKPSLRAIERLDELEQVHHSCLMVIEDNRKLIFDGTIDQYGLPWETHWLLTEEELIASHMEEGGYISRSDSGRDGWDSCRRYISGKRFGYWTTTASQRMAKLFETLDWESLRGRSEVDLVSAIRIIAKRRFVGAYEETLSQVGRTSVKLLSKTSFPLRTLTLFRTLNTRAEAVLLLYLTIMANTKTATSSPLSLREILHIYLLCFDAAADAIPLEPVAYTVPCRHPGISVPIWQVWTCKDLTEDRREIVMDGTLRQYLWAKSTWLQSKENWEAKRVDKTHGGRGYEIASQDYKEVDEQLLSRVDMGFWLIARQRMKSLFEELDWQELEGLEAGERIERVKQIAQDKFAGAWEEACDLHKQAYEED</sequence>